<evidence type="ECO:0008006" key="4">
    <source>
        <dbReference type="Google" id="ProtNLM"/>
    </source>
</evidence>
<protein>
    <recommendedName>
        <fullName evidence="4">Lipoprotein</fullName>
    </recommendedName>
</protein>
<evidence type="ECO:0000313" key="3">
    <source>
        <dbReference type="Proteomes" id="UP000494330"/>
    </source>
</evidence>
<feature type="signal peptide" evidence="1">
    <location>
        <begin position="1"/>
        <end position="23"/>
    </location>
</feature>
<keyword evidence="3" id="KW-1185">Reference proteome</keyword>
<evidence type="ECO:0000313" key="2">
    <source>
        <dbReference type="EMBL" id="VWB34825.1"/>
    </source>
</evidence>
<dbReference type="AlphaFoldDB" id="A0A6P2IU76"/>
<keyword evidence="1" id="KW-0732">Signal</keyword>
<gene>
    <name evidence="2" type="ORF">BPA30113_01383</name>
</gene>
<dbReference type="Proteomes" id="UP000494330">
    <property type="component" value="Unassembled WGS sequence"/>
</dbReference>
<dbReference type="RefSeq" id="WP_034198007.1">
    <property type="nucleotide sequence ID" value="NZ_CADIKE010000008.1"/>
</dbReference>
<reference evidence="2 3" key="1">
    <citation type="submission" date="2019-09" db="EMBL/GenBank/DDBJ databases">
        <authorList>
            <person name="Depoorter E."/>
        </authorList>
    </citation>
    <scope>NUCLEOTIDE SEQUENCE [LARGE SCALE GENOMIC DNA]</scope>
    <source>
        <strain evidence="2">LMG 30113</strain>
    </source>
</reference>
<dbReference type="EMBL" id="CABVQD010000003">
    <property type="protein sequence ID" value="VWB34825.1"/>
    <property type="molecule type" value="Genomic_DNA"/>
</dbReference>
<feature type="chain" id="PRO_5044426556" description="Lipoprotein" evidence="1">
    <location>
        <begin position="24"/>
        <end position="225"/>
    </location>
</feature>
<accession>A0A6P2IU76</accession>
<organism evidence="2 3">
    <name type="scientific">Burkholderia paludis</name>
    <dbReference type="NCBI Taxonomy" id="1506587"/>
    <lineage>
        <taxon>Bacteria</taxon>
        <taxon>Pseudomonadati</taxon>
        <taxon>Pseudomonadota</taxon>
        <taxon>Betaproteobacteria</taxon>
        <taxon>Burkholderiales</taxon>
        <taxon>Burkholderiaceae</taxon>
        <taxon>Burkholderia</taxon>
        <taxon>Burkholderia cepacia complex</taxon>
    </lineage>
</organism>
<sequence length="225" mass="23955">MPLNPVKTLLLLAALIPASHAIAENVIEYPDHNEYVEEARGPTFLGHDGKTLLMSTYSHTYTFRSANSVTPDLRAIGNPDMAWRPYVSDIQADATATSFSTHLVICFGHLDPGLSSNERQALHGAGFSAASGDDILCKNVPMNGTREAPLDDAALDARAKRDGMDPFSIGQTTTSNVIVRVPDTATGKAIKTMKAPFNRAGESVRHAIAPFGLMFCKGSCGLPGG</sequence>
<evidence type="ECO:0000256" key="1">
    <source>
        <dbReference type="SAM" id="SignalP"/>
    </source>
</evidence>
<name>A0A6P2IU76_9BURK</name>
<proteinExistence type="predicted"/>